<organism evidence="3 4">
    <name type="scientific">Edaphochlamys debaryana</name>
    <dbReference type="NCBI Taxonomy" id="47281"/>
    <lineage>
        <taxon>Eukaryota</taxon>
        <taxon>Viridiplantae</taxon>
        <taxon>Chlorophyta</taxon>
        <taxon>core chlorophytes</taxon>
        <taxon>Chlorophyceae</taxon>
        <taxon>CS clade</taxon>
        <taxon>Chlamydomonadales</taxon>
        <taxon>Chlamydomonadales incertae sedis</taxon>
        <taxon>Edaphochlamys</taxon>
    </lineage>
</organism>
<dbReference type="AlphaFoldDB" id="A0A836BVD9"/>
<dbReference type="SUPFAM" id="SSF55797">
    <property type="entry name" value="PR-1-like"/>
    <property type="match status" value="1"/>
</dbReference>
<dbReference type="OrthoDB" id="337038at2759"/>
<dbReference type="SMART" id="SM00198">
    <property type="entry name" value="SCP"/>
    <property type="match status" value="1"/>
</dbReference>
<accession>A0A836BVD9</accession>
<dbReference type="InterPro" id="IPR014044">
    <property type="entry name" value="CAP_dom"/>
</dbReference>
<gene>
    <name evidence="3" type="ORF">HYH03_011292</name>
</gene>
<dbReference type="Proteomes" id="UP000612055">
    <property type="component" value="Unassembled WGS sequence"/>
</dbReference>
<protein>
    <recommendedName>
        <fullName evidence="2">SCP domain-containing protein</fullName>
    </recommendedName>
</protein>
<feature type="domain" description="SCP" evidence="2">
    <location>
        <begin position="127"/>
        <end position="242"/>
    </location>
</feature>
<evidence type="ECO:0000256" key="1">
    <source>
        <dbReference type="SAM" id="MobiDB-lite"/>
    </source>
</evidence>
<dbReference type="Pfam" id="PF00188">
    <property type="entry name" value="CAP"/>
    <property type="match status" value="1"/>
</dbReference>
<feature type="region of interest" description="Disordered" evidence="1">
    <location>
        <begin position="233"/>
        <end position="265"/>
    </location>
</feature>
<dbReference type="Gene3D" id="3.40.33.10">
    <property type="entry name" value="CAP"/>
    <property type="match status" value="1"/>
</dbReference>
<name>A0A836BVD9_9CHLO</name>
<dbReference type="InterPro" id="IPR001283">
    <property type="entry name" value="CRISP-related"/>
</dbReference>
<dbReference type="EMBL" id="JAEHOE010000063">
    <property type="protein sequence ID" value="KAG2490345.1"/>
    <property type="molecule type" value="Genomic_DNA"/>
</dbReference>
<comment type="caution">
    <text evidence="3">The sequence shown here is derived from an EMBL/GenBank/DDBJ whole genome shotgun (WGS) entry which is preliminary data.</text>
</comment>
<evidence type="ECO:0000313" key="4">
    <source>
        <dbReference type="Proteomes" id="UP000612055"/>
    </source>
</evidence>
<keyword evidence="4" id="KW-1185">Reference proteome</keyword>
<reference evidence="3" key="1">
    <citation type="journal article" date="2020" name="bioRxiv">
        <title>Comparative genomics of Chlamydomonas.</title>
        <authorList>
            <person name="Craig R.J."/>
            <person name="Hasan A.R."/>
            <person name="Ness R.W."/>
            <person name="Keightley P.D."/>
        </authorList>
    </citation>
    <scope>NUCLEOTIDE SEQUENCE</scope>
    <source>
        <strain evidence="3">CCAP 11/70</strain>
    </source>
</reference>
<proteinExistence type="predicted"/>
<evidence type="ECO:0000259" key="2">
    <source>
        <dbReference type="SMART" id="SM00198"/>
    </source>
</evidence>
<feature type="compositionally biased region" description="Pro residues" evidence="1">
    <location>
        <begin position="238"/>
        <end position="265"/>
    </location>
</feature>
<dbReference type="PANTHER" id="PTHR10334">
    <property type="entry name" value="CYSTEINE-RICH SECRETORY PROTEIN-RELATED"/>
    <property type="match status" value="1"/>
</dbReference>
<dbReference type="InterPro" id="IPR035940">
    <property type="entry name" value="CAP_sf"/>
</dbReference>
<sequence length="370" mass="37768">MAEVVQSHSEAVLATSFTVVFCGDSTTREDGSAYSQVRVCGQLKGEAEGAHQLQEQIQDLMQGWLSVLQDCQDGPASLRGCTLDSETCVEGTGDAGAGCLHGRVSRACATLAPPPPPPMAACMSGRTGKRGDASSQSYANTLAALSCALPHATPPSTDPFGKNLYMSVSSSGALLDLNLAPSSEAWYSEVSNYVFSSQPLTDTLAATSGTTRQWGHSTQVVWKASTLLGCGRSATARPLPPSPAPPSILPRPPSPRPPAPAPVPLPAGSACSTAAAALSGVNGFRSAHGGAPALVRDSALEADSRRTQAPKHAFTATPWASNDSSCWGFTVVRGAKGGGREVEVVRKAAARVGCGVAVAPLGSGGCKVGR</sequence>
<evidence type="ECO:0000313" key="3">
    <source>
        <dbReference type="EMBL" id="KAG2490345.1"/>
    </source>
</evidence>